<dbReference type="InterPro" id="IPR008707">
    <property type="entry name" value="B-propeller_PilY1"/>
</dbReference>
<keyword evidence="3" id="KW-0106">Calcium</keyword>
<organism evidence="6">
    <name type="scientific">anaerobic digester metagenome</name>
    <dbReference type="NCBI Taxonomy" id="1263854"/>
    <lineage>
        <taxon>unclassified sequences</taxon>
        <taxon>metagenomes</taxon>
        <taxon>ecological metagenomes</taxon>
    </lineage>
</organism>
<dbReference type="SUPFAM" id="SSF53300">
    <property type="entry name" value="vWA-like"/>
    <property type="match status" value="1"/>
</dbReference>
<evidence type="ECO:0000256" key="2">
    <source>
        <dbReference type="ARBA" id="ARBA00022723"/>
    </source>
</evidence>
<dbReference type="PROSITE" id="PS50234">
    <property type="entry name" value="VWFA"/>
    <property type="match status" value="1"/>
</dbReference>
<proteinExistence type="predicted"/>
<reference evidence="6" key="1">
    <citation type="submission" date="2019-03" db="EMBL/GenBank/DDBJ databases">
        <authorList>
            <person name="Hao L."/>
        </authorList>
    </citation>
    <scope>NUCLEOTIDE SEQUENCE</scope>
</reference>
<dbReference type="EMBL" id="CAADRM010000155">
    <property type="protein sequence ID" value="VFU18621.1"/>
    <property type="molecule type" value="Genomic_DNA"/>
</dbReference>
<accession>A0A485M524</accession>
<evidence type="ECO:0000259" key="5">
    <source>
        <dbReference type="PROSITE" id="PS50234"/>
    </source>
</evidence>
<dbReference type="GO" id="GO:0009289">
    <property type="term" value="C:pilus"/>
    <property type="evidence" value="ECO:0007669"/>
    <property type="project" value="UniProtKB-SubCell"/>
</dbReference>
<evidence type="ECO:0000256" key="1">
    <source>
        <dbReference type="ARBA" id="ARBA00004561"/>
    </source>
</evidence>
<comment type="subcellular location">
    <subcellularLocation>
        <location evidence="1">Fimbrium</location>
    </subcellularLocation>
</comment>
<sequence length="1119" mass="122975">MKKTLIISRITILIVCMLVLGSNFARTDDTDIFTGGEINVPPNVLIILDTSGSMKDQITTQTIYDPTDTYSGSYVRNGIYYYYNKQWHKWEVCREWVTEQVCRWVWGQRRCRDETYCTDLHHILLSEIVCSSAQSSLSTVGYWTGNIQEDTLNCLDSDSGSTRQLATGNYLNWSKSYKTLRESKEAIAKRAIKTLLDSVTEGSIYFGLMRFSEDDYGSDKYRGGYVIAPIGSSHATIKQVVNGINSIGSTPLAETLAEAGLYFAGKKSWANTSGQTGYPSSKNGLGNSGVYTSPIKWRCQKNYIIVVTDGMPQYDDGSGNGTNIFTRSDYINNQRISDYYQSADGTISDPFFDDPYNSYMPATAKFLANVDLIDSTDLDSNNGGSWNDPSFPPQTVHTFAIGFGGGCDSAFLERVTNNDHGKGGYYLADDAATLQSALSGIVGGILSSNGNFVAPVVPVDKMNGVYSGNSLYLGLFRPAEGGEWKGNLKKFGFSDEGELLDKSGNVANFSSGTYPSSCWNYSNNDGIEVDEGGAGAQLLHQSVRKFYTYQGLNSDLTDSSNSFDVTNAALTAHTMGLAIDTPAADIEDLIHYIRADGVYTPQTGSKKREWVLGDILHSRPAVLRDRNKNIIFVGANDGFLHCFEDNEGETYNDLSDDSVTEEWCFIPWEQISRLHLLRSSSAHEYYIDGTPVLYRVNNDLYLTFGLRRGGVGYYTLIIGSYDGNNVYVQNGYKTPRWGWEISQDILAPDCLLGQSWCTPRARMIKTGSGAAPVLILAGGYDAGNQDLNSPAATDAYGKAIYAVNASDGTLNQTLKFTPVNMTSLTHSIVDLISYDSNNDGCDDKIYAGDMGGNVFAFKADLDNGNWSGRKLFQAPEGLYKFFYAPDVVREGYQYMVAGENVYSIYDLVYIGTGDRAHPNETSTQNRFYCIKNRDDSTVLTESSSGFIDVTFYSDAYSTSDELNFLKSSACDGWYIRIGYEQGSQMRPGEKVVSSPLVYGGMVFFTTFIPVVTSSEEDMCGMTGVGEGRLYALNYLTGEAIKELNFYKGNDTLEGGMLRVVVDERDRSMSLGSGIPTAPTLAVTSSGPVLLVGTSEGVKAVDIPEENSVTKHFWLQGIED</sequence>
<keyword evidence="2" id="KW-0479">Metal-binding</keyword>
<evidence type="ECO:0000313" key="6">
    <source>
        <dbReference type="EMBL" id="VFU18621.1"/>
    </source>
</evidence>
<evidence type="ECO:0000256" key="4">
    <source>
        <dbReference type="ARBA" id="ARBA00023263"/>
    </source>
</evidence>
<dbReference type="Gene3D" id="3.40.50.410">
    <property type="entry name" value="von Willebrand factor, type A domain"/>
    <property type="match status" value="1"/>
</dbReference>
<feature type="domain" description="VWFA" evidence="5">
    <location>
        <begin position="150"/>
        <end position="441"/>
    </location>
</feature>
<dbReference type="InterPro" id="IPR036465">
    <property type="entry name" value="vWFA_dom_sf"/>
</dbReference>
<evidence type="ECO:0000256" key="3">
    <source>
        <dbReference type="ARBA" id="ARBA00022837"/>
    </source>
</evidence>
<dbReference type="AlphaFoldDB" id="A0A485M524"/>
<dbReference type="GO" id="GO:0046872">
    <property type="term" value="F:metal ion binding"/>
    <property type="evidence" value="ECO:0007669"/>
    <property type="project" value="UniProtKB-KW"/>
</dbReference>
<protein>
    <recommendedName>
        <fullName evidence="5">VWFA domain-containing protein</fullName>
    </recommendedName>
</protein>
<dbReference type="InterPro" id="IPR002035">
    <property type="entry name" value="VWF_A"/>
</dbReference>
<dbReference type="Pfam" id="PF05567">
    <property type="entry name" value="T4P_PilY1"/>
    <property type="match status" value="1"/>
</dbReference>
<dbReference type="SUPFAM" id="SSF50998">
    <property type="entry name" value="Quinoprotein alcohol dehydrogenase-like"/>
    <property type="match status" value="1"/>
</dbReference>
<dbReference type="InterPro" id="IPR011047">
    <property type="entry name" value="Quinoprotein_ADH-like_sf"/>
</dbReference>
<keyword evidence="4" id="KW-0281">Fimbrium</keyword>
<name>A0A485M524_9ZZZZ</name>
<gene>
    <name evidence="6" type="ORF">SCFA_870008</name>
</gene>